<dbReference type="InterPro" id="IPR013595">
    <property type="entry name" value="Pept_S33_TAP-like_C"/>
</dbReference>
<dbReference type="InterPro" id="IPR002410">
    <property type="entry name" value="Peptidase_S33"/>
</dbReference>
<dbReference type="Pfam" id="PF00561">
    <property type="entry name" value="Abhydrolase_1"/>
    <property type="match status" value="1"/>
</dbReference>
<evidence type="ECO:0000259" key="4">
    <source>
        <dbReference type="Pfam" id="PF08386"/>
    </source>
</evidence>
<proteinExistence type="inferred from homology"/>
<dbReference type="Gene3D" id="3.40.50.1820">
    <property type="entry name" value="alpha/beta hydrolase"/>
    <property type="match status" value="1"/>
</dbReference>
<dbReference type="Proteomes" id="UP000286976">
    <property type="component" value="Unassembled WGS sequence"/>
</dbReference>
<reference evidence="5 6" key="1">
    <citation type="journal article" date="2011" name="Front. Microbiol.">
        <title>Genomic signatures of strain selection and enhancement in Bacillus atrophaeus var. globigii, a historical biowarfare simulant.</title>
        <authorList>
            <person name="Gibbons H.S."/>
            <person name="Broomall S.M."/>
            <person name="McNew L.A."/>
            <person name="Daligault H."/>
            <person name="Chapman C."/>
            <person name="Bruce D."/>
            <person name="Karavis M."/>
            <person name="Krepps M."/>
            <person name="McGregor P.A."/>
            <person name="Hong C."/>
            <person name="Park K.H."/>
            <person name="Akmal A."/>
            <person name="Feldman A."/>
            <person name="Lin J.S."/>
            <person name="Chang W.E."/>
            <person name="Higgs B.W."/>
            <person name="Demirev P."/>
            <person name="Lindquist J."/>
            <person name="Liem A."/>
            <person name="Fochler E."/>
            <person name="Read T.D."/>
            <person name="Tapia R."/>
            <person name="Johnson S."/>
            <person name="Bishop-Lilly K.A."/>
            <person name="Detter C."/>
            <person name="Han C."/>
            <person name="Sozhamannan S."/>
            <person name="Rosenzweig C.N."/>
            <person name="Skowronski E.W."/>
        </authorList>
    </citation>
    <scope>NUCLEOTIDE SEQUENCE [LARGE SCALE GENOMIC DNA]</scope>
    <source>
        <strain evidence="5 6">AIT1</strain>
    </source>
</reference>
<protein>
    <submittedName>
        <fullName evidence="5">Alpha/beta hydrolase</fullName>
    </submittedName>
</protein>
<organism evidence="5 6">
    <name type="scientific">Aliidiomarina taiwanensis</name>
    <dbReference type="NCBI Taxonomy" id="946228"/>
    <lineage>
        <taxon>Bacteria</taxon>
        <taxon>Pseudomonadati</taxon>
        <taxon>Pseudomonadota</taxon>
        <taxon>Gammaproteobacteria</taxon>
        <taxon>Alteromonadales</taxon>
        <taxon>Idiomarinaceae</taxon>
        <taxon>Aliidiomarina</taxon>
    </lineage>
</organism>
<dbReference type="AlphaFoldDB" id="A0A432X7Y2"/>
<dbReference type="SUPFAM" id="SSF53474">
    <property type="entry name" value="alpha/beta-Hydrolases"/>
    <property type="match status" value="1"/>
</dbReference>
<dbReference type="PANTHER" id="PTHR43248:SF25">
    <property type="entry name" value="AB HYDROLASE-1 DOMAIN-CONTAINING PROTEIN-RELATED"/>
    <property type="match status" value="1"/>
</dbReference>
<dbReference type="PRINTS" id="PR00793">
    <property type="entry name" value="PROAMNOPTASE"/>
</dbReference>
<dbReference type="GO" id="GO:0008233">
    <property type="term" value="F:peptidase activity"/>
    <property type="evidence" value="ECO:0007669"/>
    <property type="project" value="InterPro"/>
</dbReference>
<evidence type="ECO:0000313" key="6">
    <source>
        <dbReference type="Proteomes" id="UP000286976"/>
    </source>
</evidence>
<dbReference type="InterPro" id="IPR029058">
    <property type="entry name" value="AB_hydrolase_fold"/>
</dbReference>
<dbReference type="PANTHER" id="PTHR43248">
    <property type="entry name" value="2-SUCCINYL-6-HYDROXY-2,4-CYCLOHEXADIENE-1-CARBOXYLATE SYNTHASE"/>
    <property type="match status" value="1"/>
</dbReference>
<evidence type="ECO:0000256" key="2">
    <source>
        <dbReference type="ARBA" id="ARBA00022801"/>
    </source>
</evidence>
<sequence>MFATVLVYKNTLLTIGVVYMRLLSLCLGSAFIALSAFAPAIEASALSLTPCHVKGHSEQVQCGYLPVPENYAEPEGKTINIHVVLLPAVAAAAEKDPLLFLAGGPGQAATELTGLLNTVFRDVRQTRDILLIDQRGTGKSNPLSCEMGDMETVWDTLLLEDDEVDIRKEITACADALDADLQHYNTLNAVRDFDAVRAALGYEQVNLYGGSYGTRSGLAYMREFPDRVRTAVLDGVAPPQVKIGLFGASASAAFQRMLRDCAEQEACQQAFPNLAQDYQALVERLATDSEVKTLPDPRSHRPTDIRFTPNRVNQMIFPALYSPRSRQLLPFAIDQAAQGNYSPLLGVSGPLDAESPIYLGLHLSVVCQEDIPRIVATDFEREAQSGYLGSAMMENYIAMCEVWPVQVTEADAWQPVQSDVPSLLLSGEQDPVTPPAWAELAAETLTQSTHVVAAAGGHTIATHTCANELVAAFIADPSAELDTSCLAETQVLPYLLNVNGQGM</sequence>
<name>A0A432X7Y2_9GAMM</name>
<gene>
    <name evidence="5" type="ORF">CWE15_05940</name>
</gene>
<dbReference type="InterPro" id="IPR051601">
    <property type="entry name" value="Serine_prot/Carboxylest_S33"/>
</dbReference>
<feature type="domain" description="AB hydrolase-1" evidence="3">
    <location>
        <begin position="97"/>
        <end position="268"/>
    </location>
</feature>
<dbReference type="InterPro" id="IPR000073">
    <property type="entry name" value="AB_hydrolase_1"/>
</dbReference>
<feature type="domain" description="Peptidase S33 tripeptidyl aminopeptidase-like C-terminal" evidence="4">
    <location>
        <begin position="388"/>
        <end position="485"/>
    </location>
</feature>
<evidence type="ECO:0000256" key="1">
    <source>
        <dbReference type="ARBA" id="ARBA00010088"/>
    </source>
</evidence>
<evidence type="ECO:0000259" key="3">
    <source>
        <dbReference type="Pfam" id="PF00561"/>
    </source>
</evidence>
<evidence type="ECO:0000313" key="5">
    <source>
        <dbReference type="EMBL" id="RUO42940.1"/>
    </source>
</evidence>
<dbReference type="Pfam" id="PF08386">
    <property type="entry name" value="Abhydrolase_4"/>
    <property type="match status" value="1"/>
</dbReference>
<comment type="similarity">
    <text evidence="1">Belongs to the peptidase S33 family.</text>
</comment>
<comment type="caution">
    <text evidence="5">The sequence shown here is derived from an EMBL/GenBank/DDBJ whole genome shotgun (WGS) entry which is preliminary data.</text>
</comment>
<dbReference type="EMBL" id="PIPQ01000002">
    <property type="protein sequence ID" value="RUO42940.1"/>
    <property type="molecule type" value="Genomic_DNA"/>
</dbReference>
<dbReference type="GO" id="GO:0006508">
    <property type="term" value="P:proteolysis"/>
    <property type="evidence" value="ECO:0007669"/>
    <property type="project" value="InterPro"/>
</dbReference>
<keyword evidence="2 5" id="KW-0378">Hydrolase</keyword>
<keyword evidence="6" id="KW-1185">Reference proteome</keyword>
<accession>A0A432X7Y2</accession>